<dbReference type="InterPro" id="IPR005067">
    <property type="entry name" value="Fatty_acid_desaturase-2"/>
</dbReference>
<evidence type="ECO:0000256" key="2">
    <source>
        <dbReference type="ARBA" id="ARBA00004229"/>
    </source>
</evidence>
<evidence type="ECO:0008006" key="18">
    <source>
        <dbReference type="Google" id="ProtNLM"/>
    </source>
</evidence>
<keyword evidence="9" id="KW-0276">Fatty acid metabolism</keyword>
<protein>
    <recommendedName>
        <fullName evidence="18">Acyl-[acyl-carrier-protein] desaturase</fullName>
    </recommendedName>
</protein>
<feature type="binding site" evidence="15">
    <location>
        <position position="224"/>
    </location>
    <ligand>
        <name>Fe cation</name>
        <dbReference type="ChEBI" id="CHEBI:24875"/>
        <label>2</label>
    </ligand>
</feature>
<feature type="binding site" evidence="15">
    <location>
        <position position="257"/>
    </location>
    <ligand>
        <name>Fe cation</name>
        <dbReference type="ChEBI" id="CHEBI:24875"/>
        <label>2</label>
    </ligand>
</feature>
<dbReference type="Gene3D" id="1.10.620.20">
    <property type="entry name" value="Ribonucleotide Reductase, subunit A"/>
    <property type="match status" value="1"/>
</dbReference>
<keyword evidence="13" id="KW-0443">Lipid metabolism</keyword>
<keyword evidence="11" id="KW-0560">Oxidoreductase</keyword>
<dbReference type="InterPro" id="IPR012348">
    <property type="entry name" value="RNR-like"/>
</dbReference>
<dbReference type="SUPFAM" id="SSF47240">
    <property type="entry name" value="Ferritin-like"/>
    <property type="match status" value="1"/>
</dbReference>
<organism evidence="17">
    <name type="scientific">Chlamydomonas euryale</name>
    <dbReference type="NCBI Taxonomy" id="1486919"/>
    <lineage>
        <taxon>Eukaryota</taxon>
        <taxon>Viridiplantae</taxon>
        <taxon>Chlorophyta</taxon>
        <taxon>core chlorophytes</taxon>
        <taxon>Chlorophyceae</taxon>
        <taxon>CS clade</taxon>
        <taxon>Chlamydomonadales</taxon>
        <taxon>Chlamydomonadaceae</taxon>
        <taxon>Chlamydomonas</taxon>
    </lineage>
</organism>
<comment type="cofactor">
    <cofactor evidence="1">
        <name>Fe(2+)</name>
        <dbReference type="ChEBI" id="CHEBI:29033"/>
    </cofactor>
</comment>
<name>A0A7R9V7M9_9CHLO</name>
<feature type="binding site" evidence="15">
    <location>
        <position position="257"/>
    </location>
    <ligand>
        <name>Fe cation</name>
        <dbReference type="ChEBI" id="CHEBI:24875"/>
        <label>1</label>
    </ligand>
</feature>
<dbReference type="GO" id="GO:0009507">
    <property type="term" value="C:chloroplast"/>
    <property type="evidence" value="ECO:0007669"/>
    <property type="project" value="UniProtKB-SubCell"/>
</dbReference>
<keyword evidence="12 15" id="KW-0408">Iron</keyword>
<sequence>MQAVAGMNGRAAGARAATMRKQPAAATAAPRAAALRPPRAASTEAVTGPIIIDGQVLHSISAERLDIVKSLAPYVEDKVLPILKPVDKCWQPADFLPPSEDPDFLDKVQDLRKRASNLPDDYLVVFAGDMITEEALPTYMTMLNTLDGVRDETGASKTPWGTWTRAWTAEENRHGDIMNKYMYLTGRMNMKAVEVTIQNLIGSGMDPKTENNAYLGFLYTSFQERATKISHGNTARHALEYGDETLAKICGSIASDEGRHEIAYQRIMDALFERDPNGSMIAFADMMKKQIVMPAHMMDDGQHKSRTGRNLFADFSAVAERTATYTAHDYVSIMQFLIDRWNVADRTDLKGEAAEAQEYLMKLPPRITKLAERATARKKKGATSTFSWIFDREVTLH</sequence>
<comment type="similarity">
    <text evidence="3">Belongs to the fatty acid desaturase type 2 family.</text>
</comment>
<comment type="subcellular location">
    <subcellularLocation>
        <location evidence="2">Plastid</location>
        <location evidence="2">Chloroplast</location>
    </subcellularLocation>
</comment>
<evidence type="ECO:0000256" key="4">
    <source>
        <dbReference type="ARBA" id="ARBA00011738"/>
    </source>
</evidence>
<keyword evidence="14" id="KW-0275">Fatty acid biosynthesis</keyword>
<dbReference type="EMBL" id="HBEC01015402">
    <property type="protein sequence ID" value="CAD8287115.1"/>
    <property type="molecule type" value="Transcribed_RNA"/>
</dbReference>
<dbReference type="CDD" id="cd01050">
    <property type="entry name" value="Acyl_ACP_Desat"/>
    <property type="match status" value="1"/>
</dbReference>
<evidence type="ECO:0000256" key="1">
    <source>
        <dbReference type="ARBA" id="ARBA00001954"/>
    </source>
</evidence>
<dbReference type="GO" id="GO:0045300">
    <property type="term" value="F:stearoyl-[ACP] desaturase activity"/>
    <property type="evidence" value="ECO:0007669"/>
    <property type="project" value="InterPro"/>
</dbReference>
<accession>A0A7R9V7M9</accession>
<evidence type="ECO:0000256" key="13">
    <source>
        <dbReference type="ARBA" id="ARBA00023098"/>
    </source>
</evidence>
<dbReference type="GO" id="GO:0046872">
    <property type="term" value="F:metal ion binding"/>
    <property type="evidence" value="ECO:0007669"/>
    <property type="project" value="UniProtKB-KW"/>
</dbReference>
<dbReference type="PIRSF" id="PIRSF000346">
    <property type="entry name" value="Dlt9_acylACP_des"/>
    <property type="match status" value="1"/>
</dbReference>
<evidence type="ECO:0000256" key="3">
    <source>
        <dbReference type="ARBA" id="ARBA00008749"/>
    </source>
</evidence>
<evidence type="ECO:0000256" key="15">
    <source>
        <dbReference type="PIRSR" id="PIRSR000346-1"/>
    </source>
</evidence>
<evidence type="ECO:0000256" key="8">
    <source>
        <dbReference type="ARBA" id="ARBA00022723"/>
    </source>
</evidence>
<evidence type="ECO:0000256" key="14">
    <source>
        <dbReference type="ARBA" id="ARBA00023160"/>
    </source>
</evidence>
<keyword evidence="7" id="KW-0934">Plastid</keyword>
<dbReference type="Pfam" id="PF03405">
    <property type="entry name" value="FA_desaturase_2"/>
    <property type="match status" value="1"/>
</dbReference>
<comment type="subunit">
    <text evidence="4">Homodimer.</text>
</comment>
<feature type="binding site" evidence="15">
    <location>
        <position position="133"/>
    </location>
    <ligand>
        <name>Fe cation</name>
        <dbReference type="ChEBI" id="CHEBI:24875"/>
        <label>1</label>
    </ligand>
</feature>
<feature type="binding site" evidence="15">
    <location>
        <position position="171"/>
    </location>
    <ligand>
        <name>Fe cation</name>
        <dbReference type="ChEBI" id="CHEBI:24875"/>
        <label>2</label>
    </ligand>
</feature>
<evidence type="ECO:0000256" key="12">
    <source>
        <dbReference type="ARBA" id="ARBA00023004"/>
    </source>
</evidence>
<feature type="binding site" evidence="15">
    <location>
        <position position="171"/>
    </location>
    <ligand>
        <name>Fe cation</name>
        <dbReference type="ChEBI" id="CHEBI:24875"/>
        <label>1</label>
    </ligand>
</feature>
<evidence type="ECO:0000256" key="6">
    <source>
        <dbReference type="ARBA" id="ARBA00022528"/>
    </source>
</evidence>
<dbReference type="FunFam" id="1.10.620.20:FF:000002">
    <property type="entry name" value="Stearoyl-[acyl-carrier-protein] 9-desaturase, chloroplastic"/>
    <property type="match status" value="1"/>
</dbReference>
<evidence type="ECO:0000256" key="7">
    <source>
        <dbReference type="ARBA" id="ARBA00022640"/>
    </source>
</evidence>
<feature type="binding site" evidence="15">
    <location>
        <position position="174"/>
    </location>
    <ligand>
        <name>Fe cation</name>
        <dbReference type="ChEBI" id="CHEBI:24875"/>
        <label>1</label>
    </ligand>
</feature>
<evidence type="ECO:0000256" key="11">
    <source>
        <dbReference type="ARBA" id="ARBA00023002"/>
    </source>
</evidence>
<feature type="region of interest" description="Disordered" evidence="16">
    <location>
        <begin position="1"/>
        <end position="40"/>
    </location>
</feature>
<dbReference type="PANTHER" id="PTHR31155:SF9">
    <property type="entry name" value="STEAROYL-[ACYL-CARRIER-PROTEIN] 9-DESATURASE 7, CHLOROPLASTIC"/>
    <property type="match status" value="1"/>
</dbReference>
<comment type="cofactor">
    <cofactor evidence="15">
        <name>Fe cation</name>
        <dbReference type="ChEBI" id="CHEBI:24875"/>
    </cofactor>
    <text evidence="15">Binds 2 iron ions per subunit.</text>
</comment>
<keyword evidence="6" id="KW-0150">Chloroplast</keyword>
<dbReference type="GO" id="GO:0006633">
    <property type="term" value="P:fatty acid biosynthetic process"/>
    <property type="evidence" value="ECO:0007669"/>
    <property type="project" value="UniProtKB-KW"/>
</dbReference>
<keyword evidence="10" id="KW-0809">Transit peptide</keyword>
<feature type="binding site" evidence="15">
    <location>
        <position position="260"/>
    </location>
    <ligand>
        <name>Fe cation</name>
        <dbReference type="ChEBI" id="CHEBI:24875"/>
        <label>2</label>
    </ligand>
</feature>
<dbReference type="PANTHER" id="PTHR31155">
    <property type="entry name" value="ACYL- ACYL-CARRIER-PROTEIN DESATURASE-RELATED"/>
    <property type="match status" value="1"/>
</dbReference>
<reference evidence="17" key="1">
    <citation type="submission" date="2021-01" db="EMBL/GenBank/DDBJ databases">
        <authorList>
            <person name="Corre E."/>
            <person name="Pelletier E."/>
            <person name="Niang G."/>
            <person name="Scheremetjew M."/>
            <person name="Finn R."/>
            <person name="Kale V."/>
            <person name="Holt S."/>
            <person name="Cochrane G."/>
            <person name="Meng A."/>
            <person name="Brown T."/>
            <person name="Cohen L."/>
        </authorList>
    </citation>
    <scope>NUCLEOTIDE SEQUENCE</scope>
    <source>
        <strain evidence="17">CCMP219</strain>
    </source>
</reference>
<evidence type="ECO:0000256" key="5">
    <source>
        <dbReference type="ARBA" id="ARBA00022516"/>
    </source>
</evidence>
<evidence type="ECO:0000313" key="17">
    <source>
        <dbReference type="EMBL" id="CAD8287115.1"/>
    </source>
</evidence>
<evidence type="ECO:0000256" key="16">
    <source>
        <dbReference type="SAM" id="MobiDB-lite"/>
    </source>
</evidence>
<keyword evidence="5" id="KW-0444">Lipid biosynthesis</keyword>
<keyword evidence="8 15" id="KW-0479">Metal-binding</keyword>
<dbReference type="InterPro" id="IPR009078">
    <property type="entry name" value="Ferritin-like_SF"/>
</dbReference>
<gene>
    <name evidence="17" type="ORF">CEUR00632_LOCUS7153</name>
</gene>
<evidence type="ECO:0000256" key="10">
    <source>
        <dbReference type="ARBA" id="ARBA00022946"/>
    </source>
</evidence>
<proteinExistence type="inferred from homology"/>
<evidence type="ECO:0000256" key="9">
    <source>
        <dbReference type="ARBA" id="ARBA00022832"/>
    </source>
</evidence>
<dbReference type="AlphaFoldDB" id="A0A7R9V7M9"/>